<dbReference type="Proteomes" id="UP001418222">
    <property type="component" value="Unassembled WGS sequence"/>
</dbReference>
<keyword evidence="2" id="KW-0812">Transmembrane</keyword>
<evidence type="ECO:0008006" key="6">
    <source>
        <dbReference type="Google" id="ProtNLM"/>
    </source>
</evidence>
<organism evidence="4 5">
    <name type="scientific">Platanthera zijinensis</name>
    <dbReference type="NCBI Taxonomy" id="2320716"/>
    <lineage>
        <taxon>Eukaryota</taxon>
        <taxon>Viridiplantae</taxon>
        <taxon>Streptophyta</taxon>
        <taxon>Embryophyta</taxon>
        <taxon>Tracheophyta</taxon>
        <taxon>Spermatophyta</taxon>
        <taxon>Magnoliopsida</taxon>
        <taxon>Liliopsida</taxon>
        <taxon>Asparagales</taxon>
        <taxon>Orchidaceae</taxon>
        <taxon>Orchidoideae</taxon>
        <taxon>Orchideae</taxon>
        <taxon>Orchidinae</taxon>
        <taxon>Platanthera</taxon>
    </lineage>
</organism>
<keyword evidence="5" id="KW-1185">Reference proteome</keyword>
<feature type="transmembrane region" description="Helical" evidence="2">
    <location>
        <begin position="630"/>
        <end position="651"/>
    </location>
</feature>
<feature type="transmembrane region" description="Helical" evidence="2">
    <location>
        <begin position="858"/>
        <end position="876"/>
    </location>
</feature>
<feature type="region of interest" description="Disordered" evidence="1">
    <location>
        <begin position="989"/>
        <end position="1008"/>
    </location>
</feature>
<evidence type="ECO:0000256" key="3">
    <source>
        <dbReference type="SAM" id="SignalP"/>
    </source>
</evidence>
<dbReference type="AlphaFoldDB" id="A0AAP0B023"/>
<keyword evidence="2" id="KW-0472">Membrane</keyword>
<protein>
    <recommendedName>
        <fullName evidence="6">Bacterial Ig-like domain-containing protein</fullName>
    </recommendedName>
</protein>
<evidence type="ECO:0000256" key="1">
    <source>
        <dbReference type="SAM" id="MobiDB-lite"/>
    </source>
</evidence>
<evidence type="ECO:0000313" key="4">
    <source>
        <dbReference type="EMBL" id="KAK8921500.1"/>
    </source>
</evidence>
<dbReference type="PANTHER" id="PTHR34677:SF1">
    <property type="entry name" value="TRANSMEMBRANE PROTEIN"/>
    <property type="match status" value="1"/>
</dbReference>
<dbReference type="EMBL" id="JBBWWQ010000018">
    <property type="protein sequence ID" value="KAK8921500.1"/>
    <property type="molecule type" value="Genomic_DNA"/>
</dbReference>
<accession>A0AAP0B023</accession>
<keyword evidence="2" id="KW-1133">Transmembrane helix</keyword>
<evidence type="ECO:0000313" key="5">
    <source>
        <dbReference type="Proteomes" id="UP001418222"/>
    </source>
</evidence>
<feature type="transmembrane region" description="Helical" evidence="2">
    <location>
        <begin position="888"/>
        <end position="907"/>
    </location>
</feature>
<proteinExistence type="predicted"/>
<evidence type="ECO:0000256" key="2">
    <source>
        <dbReference type="SAM" id="Phobius"/>
    </source>
</evidence>
<comment type="caution">
    <text evidence="4">The sequence shown here is derived from an EMBL/GenBank/DDBJ whole genome shotgun (WGS) entry which is preliminary data.</text>
</comment>
<name>A0AAP0B023_9ASPA</name>
<dbReference type="PANTHER" id="PTHR34677">
    <property type="match status" value="1"/>
</dbReference>
<gene>
    <name evidence="4" type="ORF">KSP39_PZI020591</name>
</gene>
<reference evidence="4 5" key="1">
    <citation type="journal article" date="2022" name="Nat. Plants">
        <title>Genomes of leafy and leafless Platanthera orchids illuminate the evolution of mycoheterotrophy.</title>
        <authorList>
            <person name="Li M.H."/>
            <person name="Liu K.W."/>
            <person name="Li Z."/>
            <person name="Lu H.C."/>
            <person name="Ye Q.L."/>
            <person name="Zhang D."/>
            <person name="Wang J.Y."/>
            <person name="Li Y.F."/>
            <person name="Zhong Z.M."/>
            <person name="Liu X."/>
            <person name="Yu X."/>
            <person name="Liu D.K."/>
            <person name="Tu X.D."/>
            <person name="Liu B."/>
            <person name="Hao Y."/>
            <person name="Liao X.Y."/>
            <person name="Jiang Y.T."/>
            <person name="Sun W.H."/>
            <person name="Chen J."/>
            <person name="Chen Y.Q."/>
            <person name="Ai Y."/>
            <person name="Zhai J.W."/>
            <person name="Wu S.S."/>
            <person name="Zhou Z."/>
            <person name="Hsiao Y.Y."/>
            <person name="Wu W.L."/>
            <person name="Chen Y.Y."/>
            <person name="Lin Y.F."/>
            <person name="Hsu J.L."/>
            <person name="Li C.Y."/>
            <person name="Wang Z.W."/>
            <person name="Zhao X."/>
            <person name="Zhong W.Y."/>
            <person name="Ma X.K."/>
            <person name="Ma L."/>
            <person name="Huang J."/>
            <person name="Chen G.Z."/>
            <person name="Huang M.Z."/>
            <person name="Huang L."/>
            <person name="Peng D.H."/>
            <person name="Luo Y.B."/>
            <person name="Zou S.Q."/>
            <person name="Chen S.P."/>
            <person name="Lan S."/>
            <person name="Tsai W.C."/>
            <person name="Van de Peer Y."/>
            <person name="Liu Z.J."/>
        </authorList>
    </citation>
    <scope>NUCLEOTIDE SEQUENCE [LARGE SCALE GENOMIC DNA]</scope>
    <source>
        <strain evidence="4">Lor287</strain>
    </source>
</reference>
<feature type="transmembrane region" description="Helical" evidence="2">
    <location>
        <begin position="919"/>
        <end position="940"/>
    </location>
</feature>
<feature type="transmembrane region" description="Helical" evidence="2">
    <location>
        <begin position="672"/>
        <end position="692"/>
    </location>
</feature>
<feature type="region of interest" description="Disordered" evidence="1">
    <location>
        <begin position="1024"/>
        <end position="1084"/>
    </location>
</feature>
<sequence length="1084" mass="119846">MGLRRRGQWLPSFLSLVAIVVAFEAFGGASSDVGIIRFVKTPRPFSALDSAAFEFDVLHERNRGFLCSDCSIICKLDNNSFSECNSGQISYSRLTDGEHMFEACVNGSHGLRCDGYIWTVDTVPPTAYVSAPMPFTNESNVSVHILFSELCTGGEGFRCSPNYCSVLVYGAGHVFSTTLKVLQPDLEYTVQVGISTEIQYGRLVLVMDKHFCTDAAGNRFTRTVNSSFLLRFDKRQVFMNVRTGIPDKLLQIDGIIRRVKATNQQRDLMIYLYFSQPVLNSSLELLNALHASSGVLLPTNGITLGNRRFGYKVTGIGSMDVVTINFAMDPIISRQGTPVSVSDPFTFLYDAQRPAVRVSTTADVRTKEQNIPVIIKFVKPVFEFNSSSVLISGGHITSFHEISGSIYTGVVHVDGSIVSIGVPENKTEDIAGNKNLASNNLQVRHYSVPIISTMVSTIATATFAATSMAAAILTVSTASLISFGVFSRPATYLILDTTRNLVRTACHIQVFALSNWLTIVMPVEFYEFARGIEWSIPYIHLPWETEKTDPFLKHSSPTVMSHNRVLQGNELSIFGPMTIMNGESESTRYIKPLTPNEYRSFLENQAMKPEAEFIMTSTCSDVWKYFGRNMFWLAVIAGGLIALHAIFLLILRSRRRKLEEQKELGALVCPRLEVFILVLALPSICQASSTLIRGGSPTEFAVGILLFCIAASLLLSLLLFLSIGITFGKLLQYKEVHQEGQEFRWYHELVRISLGPGKRGQWTWNNRPTSLNLVRFGPLFEDLRGPPKYMLSQISTGGEGKRRDRIIASEDENEDAEAPFIQKLFGVLRIYYTFLESAKRAALGIVAGAFYSENSSRVPILVVLSITSFQLVFLVLKKPFIKKKVQLVEIISVSSEIGIAGSCFALLENDVSDGGQKTIGYFMIGLFAVSFVAQMMNEWYALYTQTVRLSSGANSFCLGLKRAAIGLLILVLPSNLLKEYWREELGTNDREGGEAAFSPTDGIRPSSGERPWLRQLRELAKAGFSRDDGGASKDPSTSRNCSGGFWAGKRSGSSSVTSSNEFKGKGDMKAKGMHKDLEAIFSSK</sequence>
<feature type="chain" id="PRO_5043007288" description="Bacterial Ig-like domain-containing protein" evidence="3">
    <location>
        <begin position="23"/>
        <end position="1084"/>
    </location>
</feature>
<feature type="compositionally biased region" description="Basic and acidic residues" evidence="1">
    <location>
        <begin position="1062"/>
        <end position="1078"/>
    </location>
</feature>
<keyword evidence="3" id="KW-0732">Signal</keyword>
<feature type="transmembrane region" description="Helical" evidence="2">
    <location>
        <begin position="704"/>
        <end position="727"/>
    </location>
</feature>
<feature type="signal peptide" evidence="3">
    <location>
        <begin position="1"/>
        <end position="22"/>
    </location>
</feature>